<keyword evidence="2" id="KW-1185">Reference proteome</keyword>
<sequence>MGAKSLPAQAAHHDIGSGLAKTGMADARDAGIRVFHGRYNPRDPGFNNRIRARGRPAMMRARLQGHIESCASGSFAGRREGHPLRMRPAPYLGGTLRDDDRLAVGKANNNGAYRRVGPGEAEVPLAKGKRQAHVTFVLKGLFRRQFSYRGDHQSDCTGLRFFSRGESSDSSSASLPRISSKSLASRKFL</sequence>
<organism evidence="1 2">
    <name type="scientific">Microvirga aerophila</name>
    <dbReference type="NCBI Taxonomy" id="670291"/>
    <lineage>
        <taxon>Bacteria</taxon>
        <taxon>Pseudomonadati</taxon>
        <taxon>Pseudomonadota</taxon>
        <taxon>Alphaproteobacteria</taxon>
        <taxon>Hyphomicrobiales</taxon>
        <taxon>Methylobacteriaceae</taxon>
        <taxon>Microvirga</taxon>
    </lineage>
</organism>
<dbReference type="EMBL" id="BJYU01000086">
    <property type="protein sequence ID" value="GEO17046.1"/>
    <property type="molecule type" value="Genomic_DNA"/>
</dbReference>
<dbReference type="Proteomes" id="UP000321085">
    <property type="component" value="Unassembled WGS sequence"/>
</dbReference>
<evidence type="ECO:0000313" key="2">
    <source>
        <dbReference type="Proteomes" id="UP000321085"/>
    </source>
</evidence>
<name>A0A512BYK9_9HYPH</name>
<protein>
    <submittedName>
        <fullName evidence="1">Uncharacterized protein</fullName>
    </submittedName>
</protein>
<dbReference type="AlphaFoldDB" id="A0A512BYK9"/>
<accession>A0A512BYK9</accession>
<comment type="caution">
    <text evidence="1">The sequence shown here is derived from an EMBL/GenBank/DDBJ whole genome shotgun (WGS) entry which is preliminary data.</text>
</comment>
<evidence type="ECO:0000313" key="1">
    <source>
        <dbReference type="EMBL" id="GEO17046.1"/>
    </source>
</evidence>
<gene>
    <name evidence="1" type="ORF">MAE02_47420</name>
</gene>
<proteinExistence type="predicted"/>
<reference evidence="1 2" key="1">
    <citation type="submission" date="2019-07" db="EMBL/GenBank/DDBJ databases">
        <title>Whole genome shotgun sequence of Microvirga aerophila NBRC 106136.</title>
        <authorList>
            <person name="Hosoyama A."/>
            <person name="Uohara A."/>
            <person name="Ohji S."/>
            <person name="Ichikawa N."/>
        </authorList>
    </citation>
    <scope>NUCLEOTIDE SEQUENCE [LARGE SCALE GENOMIC DNA]</scope>
    <source>
        <strain evidence="1 2">NBRC 106136</strain>
    </source>
</reference>